<dbReference type="GO" id="GO:0003924">
    <property type="term" value="F:GTPase activity"/>
    <property type="evidence" value="ECO:0007669"/>
    <property type="project" value="InterPro"/>
</dbReference>
<dbReference type="InterPro" id="IPR005225">
    <property type="entry name" value="Small_GTP-bd"/>
</dbReference>
<dbReference type="GO" id="GO:0097177">
    <property type="term" value="F:mitochondrial ribosome binding"/>
    <property type="evidence" value="ECO:0007669"/>
    <property type="project" value="TreeGrafter"/>
</dbReference>
<keyword evidence="1" id="KW-0547">Nucleotide-binding</keyword>
<dbReference type="GO" id="GO:0045727">
    <property type="term" value="P:positive regulation of translation"/>
    <property type="evidence" value="ECO:0007669"/>
    <property type="project" value="TreeGrafter"/>
</dbReference>
<protein>
    <submittedName>
        <fullName evidence="8">Tr-type G domain-containing protein</fullName>
    </submittedName>
</protein>
<dbReference type="NCBIfam" id="TIGR00231">
    <property type="entry name" value="small_GTP"/>
    <property type="match status" value="1"/>
</dbReference>
<dbReference type="CDD" id="cd01890">
    <property type="entry name" value="LepA"/>
    <property type="match status" value="1"/>
</dbReference>
<dbReference type="FunFam" id="3.40.50.300:FF:000078">
    <property type="entry name" value="Elongation factor 4"/>
    <property type="match status" value="1"/>
</dbReference>
<accession>A0A914WW66</accession>
<dbReference type="PROSITE" id="PS51722">
    <property type="entry name" value="G_TR_2"/>
    <property type="match status" value="1"/>
</dbReference>
<feature type="region of interest" description="Disordered" evidence="5">
    <location>
        <begin position="309"/>
        <end position="340"/>
    </location>
</feature>
<dbReference type="GO" id="GO:0005739">
    <property type="term" value="C:mitochondrion"/>
    <property type="evidence" value="ECO:0007669"/>
    <property type="project" value="TreeGrafter"/>
</dbReference>
<dbReference type="SUPFAM" id="SSF52540">
    <property type="entry name" value="P-loop containing nucleoside triphosphate hydrolases"/>
    <property type="match status" value="1"/>
</dbReference>
<dbReference type="PRINTS" id="PR00315">
    <property type="entry name" value="ELONGATNFCT"/>
</dbReference>
<evidence type="ECO:0000256" key="2">
    <source>
        <dbReference type="ARBA" id="ARBA00022801"/>
    </source>
</evidence>
<dbReference type="InterPro" id="IPR027417">
    <property type="entry name" value="P-loop_NTPase"/>
</dbReference>
<proteinExistence type="predicted"/>
<keyword evidence="7" id="KW-1185">Reference proteome</keyword>
<dbReference type="WBParaSite" id="PSAMB.scaffold5346size19103.g26417.t1">
    <property type="protein sequence ID" value="PSAMB.scaffold5346size19103.g26417.t1"/>
    <property type="gene ID" value="PSAMB.scaffold5346size19103.g26417"/>
</dbReference>
<dbReference type="Gene3D" id="3.40.50.300">
    <property type="entry name" value="P-loop containing nucleotide triphosphate hydrolases"/>
    <property type="match status" value="1"/>
</dbReference>
<dbReference type="Pfam" id="PF00009">
    <property type="entry name" value="GTP_EFTU"/>
    <property type="match status" value="1"/>
</dbReference>
<dbReference type="GO" id="GO:0005525">
    <property type="term" value="F:GTP binding"/>
    <property type="evidence" value="ECO:0007669"/>
    <property type="project" value="UniProtKB-KW"/>
</dbReference>
<dbReference type="Proteomes" id="UP000887566">
    <property type="component" value="Unplaced"/>
</dbReference>
<evidence type="ECO:0000256" key="5">
    <source>
        <dbReference type="SAM" id="MobiDB-lite"/>
    </source>
</evidence>
<dbReference type="InterPro" id="IPR006297">
    <property type="entry name" value="EF-4"/>
</dbReference>
<keyword evidence="2" id="KW-0378">Hydrolase</keyword>
<sequence>MFCQRCSRLPGPADVFRLIRTTGIRHHSKLVKSSDPTKRADLSGFPPDKIRNFCIVAHVDHGKSTLADRLMELTGVVEPGGQKQQLDKLQVERERGITVKAQSCSMVHNGYLLNLIDTPGHVDFSFEVSRSLVACNGILLLVAANEGVQAQTVANFWLAFNQNLHMIPVINKVDLTPAKVDQVELQMKSLFEFDKEDCIRISAKSGLNVPAILSAIIDRIPPPKANRDAPFRALIFDSWFIQFRGAIACILVKEAVDSVSGVGRATAADASVNLLTSATTRKDSRRSTNQIRRNPVGFDGWCRPIDRLPGGGQARTNRGADGLFDAKSLAGHSPRPLDPH</sequence>
<dbReference type="PANTHER" id="PTHR43512">
    <property type="entry name" value="TRANSLATION FACTOR GUF1-RELATED"/>
    <property type="match status" value="1"/>
</dbReference>
<evidence type="ECO:0000256" key="4">
    <source>
        <dbReference type="ARBA" id="ARBA00023136"/>
    </source>
</evidence>
<dbReference type="PANTHER" id="PTHR43512:SF7">
    <property type="entry name" value="TRANSLATION FACTOR GUF1, MITOCHONDRIAL"/>
    <property type="match status" value="1"/>
</dbReference>
<evidence type="ECO:0000313" key="8">
    <source>
        <dbReference type="WBParaSite" id="PSAMB.scaffold5346size19103.g26417.t1"/>
    </source>
</evidence>
<evidence type="ECO:0000313" key="7">
    <source>
        <dbReference type="Proteomes" id="UP000887566"/>
    </source>
</evidence>
<dbReference type="InterPro" id="IPR000795">
    <property type="entry name" value="T_Tr_GTP-bd_dom"/>
</dbReference>
<evidence type="ECO:0000256" key="3">
    <source>
        <dbReference type="ARBA" id="ARBA00023134"/>
    </source>
</evidence>
<evidence type="ECO:0000256" key="1">
    <source>
        <dbReference type="ARBA" id="ARBA00022741"/>
    </source>
</evidence>
<organism evidence="7 8">
    <name type="scientific">Plectus sambesii</name>
    <dbReference type="NCBI Taxonomy" id="2011161"/>
    <lineage>
        <taxon>Eukaryota</taxon>
        <taxon>Metazoa</taxon>
        <taxon>Ecdysozoa</taxon>
        <taxon>Nematoda</taxon>
        <taxon>Chromadorea</taxon>
        <taxon>Plectida</taxon>
        <taxon>Plectina</taxon>
        <taxon>Plectoidea</taxon>
        <taxon>Plectidae</taxon>
        <taxon>Plectus</taxon>
    </lineage>
</organism>
<keyword evidence="3" id="KW-0342">GTP-binding</keyword>
<evidence type="ECO:0000259" key="6">
    <source>
        <dbReference type="PROSITE" id="PS51722"/>
    </source>
</evidence>
<feature type="domain" description="Tr-type G" evidence="6">
    <location>
        <begin position="48"/>
        <end position="224"/>
    </location>
</feature>
<name>A0A914WW66_9BILA</name>
<reference evidence="8" key="1">
    <citation type="submission" date="2022-11" db="UniProtKB">
        <authorList>
            <consortium name="WormBaseParasite"/>
        </authorList>
    </citation>
    <scope>IDENTIFICATION</scope>
</reference>
<dbReference type="AlphaFoldDB" id="A0A914WW66"/>
<keyword evidence="4" id="KW-0472">Membrane</keyword>
<dbReference type="InterPro" id="IPR031157">
    <property type="entry name" value="G_TR_CS"/>
</dbReference>
<dbReference type="PROSITE" id="PS00301">
    <property type="entry name" value="G_TR_1"/>
    <property type="match status" value="1"/>
</dbReference>